<comment type="caution">
    <text evidence="1">The sequence shown here is derived from an EMBL/GenBank/DDBJ whole genome shotgun (WGS) entry which is preliminary data.</text>
</comment>
<proteinExistence type="predicted"/>
<dbReference type="EMBL" id="JACIJD010000051">
    <property type="protein sequence ID" value="MBB5696531.1"/>
    <property type="molecule type" value="Genomic_DNA"/>
</dbReference>
<sequence length="30" mass="3049">MSDDRTSDAAARAKGSVKEAIGKLIGDAKS</sequence>
<organism evidence="1 2">
    <name type="scientific">Muricoccus pecuniae</name>
    <dbReference type="NCBI Taxonomy" id="693023"/>
    <lineage>
        <taxon>Bacteria</taxon>
        <taxon>Pseudomonadati</taxon>
        <taxon>Pseudomonadota</taxon>
        <taxon>Alphaproteobacteria</taxon>
        <taxon>Acetobacterales</taxon>
        <taxon>Roseomonadaceae</taxon>
        <taxon>Muricoccus</taxon>
    </lineage>
</organism>
<dbReference type="AlphaFoldDB" id="A0A840YIZ1"/>
<protein>
    <submittedName>
        <fullName evidence="1">Uncharacterized protein YjbJ (UPF0337 family)</fullName>
    </submittedName>
</protein>
<gene>
    <name evidence="1" type="ORF">FHS87_004602</name>
</gene>
<reference evidence="1 2" key="1">
    <citation type="submission" date="2020-08" db="EMBL/GenBank/DDBJ databases">
        <title>Genomic Encyclopedia of Type Strains, Phase IV (KMG-IV): sequencing the most valuable type-strain genomes for metagenomic binning, comparative biology and taxonomic classification.</title>
        <authorList>
            <person name="Goeker M."/>
        </authorList>
    </citation>
    <scope>NUCLEOTIDE SEQUENCE [LARGE SCALE GENOMIC DNA]</scope>
    <source>
        <strain evidence="1 2">DSM 25622</strain>
    </source>
</reference>
<evidence type="ECO:0000313" key="1">
    <source>
        <dbReference type="EMBL" id="MBB5696531.1"/>
    </source>
</evidence>
<keyword evidence="2" id="KW-1185">Reference proteome</keyword>
<evidence type="ECO:0000313" key="2">
    <source>
        <dbReference type="Proteomes" id="UP000580654"/>
    </source>
</evidence>
<dbReference type="Proteomes" id="UP000580654">
    <property type="component" value="Unassembled WGS sequence"/>
</dbReference>
<accession>A0A840YIZ1</accession>
<name>A0A840YIZ1_9PROT</name>